<gene>
    <name evidence="2" type="ORF">APTSU1_000335800</name>
</gene>
<dbReference type="Proteomes" id="UP001623349">
    <property type="component" value="Unassembled WGS sequence"/>
</dbReference>
<reference evidence="2 3" key="1">
    <citation type="submission" date="2024-08" db="EMBL/GenBank/DDBJ databases">
        <title>The draft genome of Apodemus speciosus.</title>
        <authorList>
            <person name="Nabeshima K."/>
            <person name="Suzuki S."/>
            <person name="Onuma M."/>
        </authorList>
    </citation>
    <scope>NUCLEOTIDE SEQUENCE [LARGE SCALE GENOMIC DNA]</scope>
    <source>
        <strain evidence="2">IB14-021</strain>
    </source>
</reference>
<name>A0ABQ0EMP6_APOSI</name>
<accession>A0ABQ0EMP6</accession>
<sequence>MPTLAAVIRNVKLEDTATIPTKDHQPAWSVGGKRNDATEMGCVARVPVAIMCICIPVTESILTPHIPALDGTRHRDRNHGHYSSHDLGWQNLGRPHSKMTHIKAT</sequence>
<feature type="region of interest" description="Disordered" evidence="1">
    <location>
        <begin position="76"/>
        <end position="105"/>
    </location>
</feature>
<dbReference type="EMBL" id="BAAFST010000003">
    <property type="protein sequence ID" value="GAB1288128.1"/>
    <property type="molecule type" value="Genomic_DNA"/>
</dbReference>
<protein>
    <submittedName>
        <fullName evidence="2">Dickkopf-related protein 2</fullName>
    </submittedName>
</protein>
<feature type="compositionally biased region" description="Basic residues" evidence="1">
    <location>
        <begin position="95"/>
        <end position="105"/>
    </location>
</feature>
<proteinExistence type="predicted"/>
<evidence type="ECO:0000313" key="3">
    <source>
        <dbReference type="Proteomes" id="UP001623349"/>
    </source>
</evidence>
<keyword evidence="3" id="KW-1185">Reference proteome</keyword>
<evidence type="ECO:0000313" key="2">
    <source>
        <dbReference type="EMBL" id="GAB1288128.1"/>
    </source>
</evidence>
<organism evidence="2 3">
    <name type="scientific">Apodemus speciosus</name>
    <name type="common">Large Japanese field mouse</name>
    <dbReference type="NCBI Taxonomy" id="105296"/>
    <lineage>
        <taxon>Eukaryota</taxon>
        <taxon>Metazoa</taxon>
        <taxon>Chordata</taxon>
        <taxon>Craniata</taxon>
        <taxon>Vertebrata</taxon>
        <taxon>Euteleostomi</taxon>
        <taxon>Mammalia</taxon>
        <taxon>Eutheria</taxon>
        <taxon>Euarchontoglires</taxon>
        <taxon>Glires</taxon>
        <taxon>Rodentia</taxon>
        <taxon>Myomorpha</taxon>
        <taxon>Muroidea</taxon>
        <taxon>Muridae</taxon>
        <taxon>Murinae</taxon>
        <taxon>Apodemus</taxon>
    </lineage>
</organism>
<evidence type="ECO:0000256" key="1">
    <source>
        <dbReference type="SAM" id="MobiDB-lite"/>
    </source>
</evidence>
<comment type="caution">
    <text evidence="2">The sequence shown here is derived from an EMBL/GenBank/DDBJ whole genome shotgun (WGS) entry which is preliminary data.</text>
</comment>